<protein>
    <submittedName>
        <fullName evidence="1">Uncharacterized protein</fullName>
    </submittedName>
</protein>
<evidence type="ECO:0000313" key="1">
    <source>
        <dbReference type="EMBL" id="PKU65534.1"/>
    </source>
</evidence>
<accession>A0A2I0VQ45</accession>
<organism evidence="1 2">
    <name type="scientific">Dendrobium catenatum</name>
    <dbReference type="NCBI Taxonomy" id="906689"/>
    <lineage>
        <taxon>Eukaryota</taxon>
        <taxon>Viridiplantae</taxon>
        <taxon>Streptophyta</taxon>
        <taxon>Embryophyta</taxon>
        <taxon>Tracheophyta</taxon>
        <taxon>Spermatophyta</taxon>
        <taxon>Magnoliopsida</taxon>
        <taxon>Liliopsida</taxon>
        <taxon>Asparagales</taxon>
        <taxon>Orchidaceae</taxon>
        <taxon>Epidendroideae</taxon>
        <taxon>Malaxideae</taxon>
        <taxon>Dendrobiinae</taxon>
        <taxon>Dendrobium</taxon>
    </lineage>
</organism>
<reference evidence="1 2" key="2">
    <citation type="journal article" date="2017" name="Nature">
        <title>The Apostasia genome and the evolution of orchids.</title>
        <authorList>
            <person name="Zhang G.Q."/>
            <person name="Liu K.W."/>
            <person name="Li Z."/>
            <person name="Lohaus R."/>
            <person name="Hsiao Y.Y."/>
            <person name="Niu S.C."/>
            <person name="Wang J.Y."/>
            <person name="Lin Y.C."/>
            <person name="Xu Q."/>
            <person name="Chen L.J."/>
            <person name="Yoshida K."/>
            <person name="Fujiwara S."/>
            <person name="Wang Z.W."/>
            <person name="Zhang Y.Q."/>
            <person name="Mitsuda N."/>
            <person name="Wang M."/>
            <person name="Liu G.H."/>
            <person name="Pecoraro L."/>
            <person name="Huang H.X."/>
            <person name="Xiao X.J."/>
            <person name="Lin M."/>
            <person name="Wu X.Y."/>
            <person name="Wu W.L."/>
            <person name="Chen Y.Y."/>
            <person name="Chang S.B."/>
            <person name="Sakamoto S."/>
            <person name="Ohme-Takagi M."/>
            <person name="Yagi M."/>
            <person name="Zeng S.J."/>
            <person name="Shen C.Y."/>
            <person name="Yeh C.M."/>
            <person name="Luo Y.B."/>
            <person name="Tsai W.C."/>
            <person name="Van de Peer Y."/>
            <person name="Liu Z.J."/>
        </authorList>
    </citation>
    <scope>NUCLEOTIDE SEQUENCE [LARGE SCALE GENOMIC DNA]</scope>
    <source>
        <tissue evidence="1">The whole plant</tissue>
    </source>
</reference>
<name>A0A2I0VQ45_9ASPA</name>
<gene>
    <name evidence="1" type="ORF">MA16_Dca027856</name>
</gene>
<dbReference type="EMBL" id="KZ503339">
    <property type="protein sequence ID" value="PKU65534.1"/>
    <property type="molecule type" value="Genomic_DNA"/>
</dbReference>
<sequence>MEIQCRSINSTDPHIEAACKDLMSMDWDEIPCSVVNEINKSLSKTTNDTFKRIKIRSCIRVKISLFTQ</sequence>
<dbReference type="GO" id="GO:0006099">
    <property type="term" value="P:tricarboxylic acid cycle"/>
    <property type="evidence" value="ECO:0007669"/>
    <property type="project" value="InterPro"/>
</dbReference>
<proteinExistence type="predicted"/>
<dbReference type="Proteomes" id="UP000233837">
    <property type="component" value="Unassembled WGS sequence"/>
</dbReference>
<reference evidence="1 2" key="1">
    <citation type="journal article" date="2016" name="Sci. Rep.">
        <title>The Dendrobium catenatum Lindl. genome sequence provides insights into polysaccharide synthase, floral development and adaptive evolution.</title>
        <authorList>
            <person name="Zhang G.Q."/>
            <person name="Xu Q."/>
            <person name="Bian C."/>
            <person name="Tsai W.C."/>
            <person name="Yeh C.M."/>
            <person name="Liu K.W."/>
            <person name="Yoshida K."/>
            <person name="Zhang L.S."/>
            <person name="Chang S.B."/>
            <person name="Chen F."/>
            <person name="Shi Y."/>
            <person name="Su Y.Y."/>
            <person name="Zhang Y.Q."/>
            <person name="Chen L.J."/>
            <person name="Yin Y."/>
            <person name="Lin M."/>
            <person name="Huang H."/>
            <person name="Deng H."/>
            <person name="Wang Z.W."/>
            <person name="Zhu S.L."/>
            <person name="Zhao X."/>
            <person name="Deng C."/>
            <person name="Niu S.C."/>
            <person name="Huang J."/>
            <person name="Wang M."/>
            <person name="Liu G.H."/>
            <person name="Yang H.J."/>
            <person name="Xiao X.J."/>
            <person name="Hsiao Y.Y."/>
            <person name="Wu W.L."/>
            <person name="Chen Y.Y."/>
            <person name="Mitsuda N."/>
            <person name="Ohme-Takagi M."/>
            <person name="Luo Y.B."/>
            <person name="Van de Peer Y."/>
            <person name="Liu Z.J."/>
        </authorList>
    </citation>
    <scope>NUCLEOTIDE SEQUENCE [LARGE SCALE GENOMIC DNA]</scope>
    <source>
        <tissue evidence="1">The whole plant</tissue>
    </source>
</reference>
<evidence type="ECO:0000313" key="2">
    <source>
        <dbReference type="Proteomes" id="UP000233837"/>
    </source>
</evidence>
<dbReference type="AlphaFoldDB" id="A0A2I0VQ45"/>
<keyword evidence="2" id="KW-1185">Reference proteome</keyword>
<dbReference type="InterPro" id="IPR025397">
    <property type="entry name" value="SDH5"/>
</dbReference>
<dbReference type="GO" id="GO:0045273">
    <property type="term" value="C:respiratory chain complex II (succinate dehydrogenase)"/>
    <property type="evidence" value="ECO:0007669"/>
    <property type="project" value="InterPro"/>
</dbReference>
<dbReference type="Pfam" id="PF14290">
    <property type="entry name" value="SDH5_plant"/>
    <property type="match status" value="1"/>
</dbReference>